<evidence type="ECO:0000256" key="3">
    <source>
        <dbReference type="ARBA" id="ARBA00004514"/>
    </source>
</evidence>
<feature type="region of interest" description="Disordered" evidence="25">
    <location>
        <begin position="1"/>
        <end position="35"/>
    </location>
</feature>
<dbReference type="SUPFAM" id="SSF57667">
    <property type="entry name" value="beta-beta-alpha zinc fingers"/>
    <property type="match status" value="1"/>
</dbReference>
<evidence type="ECO:0000256" key="24">
    <source>
        <dbReference type="SAM" id="Coils"/>
    </source>
</evidence>
<dbReference type="Gene3D" id="3.40.50.150">
    <property type="entry name" value="Vaccinia Virus protein VP39"/>
    <property type="match status" value="1"/>
</dbReference>
<dbReference type="SUPFAM" id="SSF161070">
    <property type="entry name" value="SNF-like"/>
    <property type="match status" value="1"/>
</dbReference>
<evidence type="ECO:0000313" key="28">
    <source>
        <dbReference type="EMBL" id="TRZ16162.1"/>
    </source>
</evidence>
<evidence type="ECO:0000256" key="14">
    <source>
        <dbReference type="ARBA" id="ARBA00022989"/>
    </source>
</evidence>
<feature type="transmembrane region" description="Helical" evidence="26">
    <location>
        <begin position="768"/>
        <end position="787"/>
    </location>
</feature>
<dbReference type="SUPFAM" id="SSF53335">
    <property type="entry name" value="S-adenosyl-L-methionine-dependent methyltransferases"/>
    <property type="match status" value="1"/>
</dbReference>
<dbReference type="Pfam" id="PF21336">
    <property type="entry name" value="ANM3_zf-C2H2"/>
    <property type="match status" value="1"/>
</dbReference>
<comment type="catalytic activity">
    <reaction evidence="18">
        <text>L-arginyl-[protein] + 2 S-adenosyl-L-methionine = N(omega),N(omega)-dimethyl-L-arginyl-[protein] + 2 S-adenosyl-L-homocysteine + 2 H(+)</text>
        <dbReference type="Rhea" id="RHEA:48096"/>
        <dbReference type="Rhea" id="RHEA-COMP:10532"/>
        <dbReference type="Rhea" id="RHEA-COMP:11991"/>
        <dbReference type="ChEBI" id="CHEBI:15378"/>
        <dbReference type="ChEBI" id="CHEBI:29965"/>
        <dbReference type="ChEBI" id="CHEBI:57856"/>
        <dbReference type="ChEBI" id="CHEBI:59789"/>
        <dbReference type="ChEBI" id="CHEBI:61897"/>
        <dbReference type="EC" id="2.1.1.319"/>
    </reaction>
    <physiologicalReaction direction="left-to-right" evidence="18">
        <dbReference type="Rhea" id="RHEA:48097"/>
    </physiologicalReaction>
</comment>
<dbReference type="InterPro" id="IPR049482">
    <property type="entry name" value="ANM3-like_C2H2_Zf"/>
</dbReference>
<feature type="binding site" evidence="20">
    <location>
        <position position="979"/>
    </location>
    <ligand>
        <name>Na(+)</name>
        <dbReference type="ChEBI" id="CHEBI:29101"/>
        <label>1</label>
    </ligand>
</feature>
<dbReference type="Proteomes" id="UP000796761">
    <property type="component" value="Unassembled WGS sequence"/>
</dbReference>
<dbReference type="PROSITE" id="PS00610">
    <property type="entry name" value="NA_NEUROTRAN_SYMP_1"/>
    <property type="match status" value="1"/>
</dbReference>
<keyword evidence="23" id="KW-0769">Symport</keyword>
<feature type="transmembrane region" description="Helical" evidence="26">
    <location>
        <begin position="1181"/>
        <end position="1202"/>
    </location>
</feature>
<keyword evidence="15" id="KW-0007">Acetylation</keyword>
<proteinExistence type="inferred from homology"/>
<evidence type="ECO:0000256" key="13">
    <source>
        <dbReference type="ARBA" id="ARBA00022833"/>
    </source>
</evidence>
<feature type="coiled-coil region" evidence="24">
    <location>
        <begin position="152"/>
        <end position="179"/>
    </location>
</feature>
<keyword evidence="6" id="KW-0597">Phosphoprotein</keyword>
<dbReference type="Pfam" id="PF00209">
    <property type="entry name" value="SNF"/>
    <property type="match status" value="1"/>
</dbReference>
<gene>
    <name evidence="28" type="ORF">HGM15179_010949</name>
</gene>
<dbReference type="Pfam" id="PF21137">
    <property type="entry name" value="ANM3_C2H2_Zf"/>
    <property type="match status" value="1"/>
</dbReference>
<comment type="catalytic activity">
    <reaction evidence="19">
        <text>L-arginyl-[protein] + S-adenosyl-L-methionine = N(omega)-methyl-L-arginyl-[protein] + S-adenosyl-L-homocysteine + H(+)</text>
        <dbReference type="Rhea" id="RHEA:48100"/>
        <dbReference type="Rhea" id="RHEA-COMP:10532"/>
        <dbReference type="Rhea" id="RHEA-COMP:11990"/>
        <dbReference type="ChEBI" id="CHEBI:15378"/>
        <dbReference type="ChEBI" id="CHEBI:29965"/>
        <dbReference type="ChEBI" id="CHEBI:57856"/>
        <dbReference type="ChEBI" id="CHEBI:59789"/>
        <dbReference type="ChEBI" id="CHEBI:65280"/>
    </reaction>
    <physiologicalReaction direction="left-to-right" evidence="19">
        <dbReference type="Rhea" id="RHEA:48101"/>
    </physiologicalReaction>
</comment>
<feature type="binding site" evidence="20">
    <location>
        <position position="1011"/>
    </location>
    <ligand>
        <name>Na(+)</name>
        <dbReference type="ChEBI" id="CHEBI:29101"/>
        <label>1</label>
    </ligand>
</feature>
<evidence type="ECO:0000256" key="22">
    <source>
        <dbReference type="PROSITE-ProRule" id="PRU01015"/>
    </source>
</evidence>
<evidence type="ECO:0000256" key="19">
    <source>
        <dbReference type="ARBA" id="ARBA00049303"/>
    </source>
</evidence>
<evidence type="ECO:0000256" key="6">
    <source>
        <dbReference type="ARBA" id="ARBA00022553"/>
    </source>
</evidence>
<evidence type="ECO:0000256" key="11">
    <source>
        <dbReference type="ARBA" id="ARBA00022723"/>
    </source>
</evidence>
<dbReference type="InterPro" id="IPR013087">
    <property type="entry name" value="Znf_C2H2_type"/>
</dbReference>
<keyword evidence="24" id="KW-0175">Coiled coil</keyword>
<evidence type="ECO:0000256" key="23">
    <source>
        <dbReference type="RuleBase" id="RU003732"/>
    </source>
</evidence>
<keyword evidence="10 23" id="KW-0812">Transmembrane</keyword>
<keyword evidence="17" id="KW-0539">Nucleus</keyword>
<dbReference type="InterPro" id="IPR049009">
    <property type="entry name" value="ANM3_Znf-C2H2"/>
</dbReference>
<evidence type="ECO:0000256" key="21">
    <source>
        <dbReference type="PIRSR" id="PIRSR600175-2"/>
    </source>
</evidence>
<keyword evidence="11 20" id="KW-0479">Metal-binding</keyword>
<keyword evidence="5" id="KW-0963">Cytoplasm</keyword>
<keyword evidence="9 22" id="KW-0949">S-adenosyl-L-methionine</keyword>
<evidence type="ECO:0000256" key="4">
    <source>
        <dbReference type="ARBA" id="ARBA00022448"/>
    </source>
</evidence>
<keyword evidence="4 23" id="KW-0813">Transport</keyword>
<dbReference type="GO" id="GO:0005634">
    <property type="term" value="C:nucleus"/>
    <property type="evidence" value="ECO:0007669"/>
    <property type="project" value="UniProtKB-SubCell"/>
</dbReference>
<evidence type="ECO:0000256" key="1">
    <source>
        <dbReference type="ARBA" id="ARBA00004123"/>
    </source>
</evidence>
<evidence type="ECO:0000259" key="27">
    <source>
        <dbReference type="PROSITE" id="PS00028"/>
    </source>
</evidence>
<dbReference type="FunFam" id="3.40.50.150:FF:000034">
    <property type="entry name" value="Protein arginine N-methyltransferase 3"/>
    <property type="match status" value="1"/>
</dbReference>
<keyword evidence="21" id="KW-1015">Disulfide bond</keyword>
<keyword evidence="12" id="KW-0863">Zinc-finger</keyword>
<feature type="binding site" evidence="20">
    <location>
        <position position="1079"/>
    </location>
    <ligand>
        <name>Na(+)</name>
        <dbReference type="ChEBI" id="CHEBI:29101"/>
        <label>1</label>
    </ligand>
</feature>
<evidence type="ECO:0000256" key="10">
    <source>
        <dbReference type="ARBA" id="ARBA00022692"/>
    </source>
</evidence>
<feature type="binding site" evidence="20">
    <location>
        <position position="711"/>
    </location>
    <ligand>
        <name>Na(+)</name>
        <dbReference type="ChEBI" id="CHEBI:29101"/>
        <label>1</label>
    </ligand>
</feature>
<feature type="transmembrane region" description="Helical" evidence="26">
    <location>
        <begin position="923"/>
        <end position="956"/>
    </location>
</feature>
<feature type="transmembrane region" description="Helical" evidence="26">
    <location>
        <begin position="729"/>
        <end position="748"/>
    </location>
</feature>
<feature type="transmembrane region" description="Helical" evidence="26">
    <location>
        <begin position="1106"/>
        <end position="1131"/>
    </location>
</feature>
<evidence type="ECO:0000256" key="25">
    <source>
        <dbReference type="SAM" id="MobiDB-lite"/>
    </source>
</evidence>
<evidence type="ECO:0000313" key="29">
    <source>
        <dbReference type="Proteomes" id="UP000796761"/>
    </source>
</evidence>
<evidence type="ECO:0000256" key="18">
    <source>
        <dbReference type="ARBA" id="ARBA00047384"/>
    </source>
</evidence>
<evidence type="ECO:0000256" key="16">
    <source>
        <dbReference type="ARBA" id="ARBA00023136"/>
    </source>
</evidence>
<evidence type="ECO:0000256" key="7">
    <source>
        <dbReference type="ARBA" id="ARBA00022603"/>
    </source>
</evidence>
<feature type="binding site" evidence="20">
    <location>
        <position position="1076"/>
    </location>
    <ligand>
        <name>Na(+)</name>
        <dbReference type="ChEBI" id="CHEBI:29101"/>
        <label>1</label>
    </ligand>
</feature>
<dbReference type="EMBL" id="SWJQ01000329">
    <property type="protein sequence ID" value="TRZ16162.1"/>
    <property type="molecule type" value="Genomic_DNA"/>
</dbReference>
<evidence type="ECO:0000256" key="17">
    <source>
        <dbReference type="ARBA" id="ARBA00023242"/>
    </source>
</evidence>
<dbReference type="Pfam" id="PF06325">
    <property type="entry name" value="PrmA"/>
    <property type="match status" value="1"/>
</dbReference>
<dbReference type="Pfam" id="PF22528">
    <property type="entry name" value="PRMT_C"/>
    <property type="match status" value="1"/>
</dbReference>
<feature type="transmembrane region" description="Helical" evidence="26">
    <location>
        <begin position="976"/>
        <end position="993"/>
    </location>
</feature>
<dbReference type="InterPro" id="IPR000175">
    <property type="entry name" value="Na/ntran_symport"/>
</dbReference>
<feature type="transmembrane region" description="Helical" evidence="26">
    <location>
        <begin position="1005"/>
        <end position="1030"/>
    </location>
</feature>
<evidence type="ECO:0000256" key="2">
    <source>
        <dbReference type="ARBA" id="ARBA00004141"/>
    </source>
</evidence>
<dbReference type="PRINTS" id="PR00176">
    <property type="entry name" value="NANEUSMPORT"/>
</dbReference>
<dbReference type="CDD" id="cd02440">
    <property type="entry name" value="AdoMet_MTases"/>
    <property type="match status" value="1"/>
</dbReference>
<evidence type="ECO:0000256" key="8">
    <source>
        <dbReference type="ARBA" id="ARBA00022679"/>
    </source>
</evidence>
<dbReference type="OrthoDB" id="6581954at2759"/>
<feature type="transmembrane region" description="Helical" evidence="26">
    <location>
        <begin position="792"/>
        <end position="811"/>
    </location>
</feature>
<sequence length="1299" mass="144226">MEPHREEEEEEMPALSDGEGAWDDDDEEEEEEGAAVAQQSRCLFCDRLFSSAETVFSHCRTEHQFDVSAVIQKHGLDFYGYIKLINFVRLKKPTGAYLSSLSSPLPWEGEEYLKPELEDDPLLQFDIEDLCEPVKVLPPNGLSDPLVLLEQLKHAEHRARAAEAALARAQDDLQKMKQFAQDFVMSTDVRSSGAVADLQEDEDGVYFSSYGHYGIHEEMLKDKVRTESYRDFIYQNPHLFKDKVVLDVGCGTGILSMFAAKAGAKRVIGVDQSEIIYQAMDIIRLNKLEKIVTLVKGRIEEVDLPLEKVDIIISEWMGYFLLFESMLDSVIYAKDKYLAEGGSVYPDLCTISLVAIGDMNKHVDKLLFWEDVYGFDMSCMKKAVIPEAVVEVLDPNTLISAATVIKHIDCNSASIPDLEFSSDFTLSITKSTQCTAIAGYFDVFFEKNCHNKVLFSTGPQCTKTHWKQTVFLLEKPIPVEAEPAPAQFPSLGTLQHLKVFLVMQDPKLTPGFEDYASQRDMSKQVVNTPEAVAPGPNEGAGAARSSPEREEQKVPPARLPRSVSDHSKTLPPSQEAKPADFERTKVGICKLSSSAAAQANSALRRESLQSFPCNPGPGAGAGGQAAIPHCKIPALQSADGDAALSLGKGSLEHNSAWVTLSQSTVVLGTDGNTSVLPGRVEGEDDVGDENKARGNWSSKLDFILSMVGYAVGLGNVWRFPYLAFKNGGGAFLIPYLMMLALAGIPIFFLEVSLGQFASQGPVSVWKAIPALQGCGIAMLIISVLIAIYYNIILCYTLFYLFASFVPVLPWASCSNPWNTPDCKDKNKLLLDSCIIGDQPKIQIKNSTFCMSAYPNLTMVNFTREGNKTFVSGSEEYFKYFVLKISAGIEYPGEIRWPLALSLFLAWVIVYASLAKGIKSSGKVVYFTATFPYVVLIILLIRGVTLPGAGDGIWYFITPKWEKLIDAMVWKDAATQIFFSLSAAWGGLITLSSYNKFHNNCYRDTLIVTCTNSATSIFAGFVIFSVIGFMANELKVNIEAVADQGPGIAFVVYPEALTRLPLSPFWAIIFFLMLLTLGLDTMFATIETIVTSVSDEFPKYLRTHKALFTLGCCVSFFIMGFPMITQGGMYMLQLVDTYAASYSLVIIAIFELVGVSYIYGLQRFCEDIEMMIGFQPSKFWRVCWAFVTPTILTFILCFSFYQWEPMTYGAYHYPGWSMVLGWLMLACSVIWIPVMFVIKMHLAPGKFIERLKLVCSPQPDWGPFLAKHRGERYRNMIDPLGTSSLGLKLPVKDMELGTQC</sequence>
<evidence type="ECO:0000256" key="12">
    <source>
        <dbReference type="ARBA" id="ARBA00022771"/>
    </source>
</evidence>
<dbReference type="CDD" id="cd11499">
    <property type="entry name" value="SLC6sbd_GlyT2"/>
    <property type="match status" value="1"/>
</dbReference>
<dbReference type="PROSITE" id="PS00028">
    <property type="entry name" value="ZINC_FINGER_C2H2_1"/>
    <property type="match status" value="1"/>
</dbReference>
<keyword evidence="13" id="KW-0862">Zinc</keyword>
<evidence type="ECO:0000256" key="5">
    <source>
        <dbReference type="ARBA" id="ARBA00022490"/>
    </source>
</evidence>
<keyword evidence="8 22" id="KW-0808">Transferase</keyword>
<keyword evidence="7 22" id="KW-0489">Methyltransferase</keyword>
<dbReference type="PANTHER" id="PTHR11616">
    <property type="entry name" value="SODIUM/CHLORIDE DEPENDENT TRANSPORTER"/>
    <property type="match status" value="1"/>
</dbReference>
<evidence type="ECO:0000256" key="9">
    <source>
        <dbReference type="ARBA" id="ARBA00022691"/>
    </source>
</evidence>
<dbReference type="GO" id="GO:0089718">
    <property type="term" value="P:amino acid import across plasma membrane"/>
    <property type="evidence" value="ECO:0007669"/>
    <property type="project" value="TreeGrafter"/>
</dbReference>
<dbReference type="GO" id="GO:0008270">
    <property type="term" value="F:zinc ion binding"/>
    <property type="evidence" value="ECO:0007669"/>
    <property type="project" value="UniProtKB-KW"/>
</dbReference>
<feature type="binding site" evidence="20">
    <location>
        <position position="715"/>
    </location>
    <ligand>
        <name>Na(+)</name>
        <dbReference type="ChEBI" id="CHEBI:29101"/>
        <label>1</label>
    </ligand>
</feature>
<feature type="transmembrane region" description="Helical" evidence="26">
    <location>
        <begin position="894"/>
        <end position="911"/>
    </location>
</feature>
<feature type="transmembrane region" description="Helical" evidence="26">
    <location>
        <begin position="1137"/>
        <end position="1160"/>
    </location>
</feature>
<dbReference type="GO" id="GO:0032259">
    <property type="term" value="P:methylation"/>
    <property type="evidence" value="ECO:0007669"/>
    <property type="project" value="UniProtKB-KW"/>
</dbReference>
<dbReference type="Gene3D" id="2.70.160.11">
    <property type="entry name" value="Hnrnp arginine n-methyltransferase1"/>
    <property type="match status" value="1"/>
</dbReference>
<dbReference type="GO" id="GO:0005829">
    <property type="term" value="C:cytosol"/>
    <property type="evidence" value="ECO:0007669"/>
    <property type="project" value="UniProtKB-SubCell"/>
</dbReference>
<protein>
    <recommendedName>
        <fullName evidence="23">Transporter</fullName>
    </recommendedName>
</protein>
<feature type="transmembrane region" description="Helical" evidence="26">
    <location>
        <begin position="1214"/>
        <end position="1237"/>
    </location>
</feature>
<evidence type="ECO:0000256" key="26">
    <source>
        <dbReference type="SAM" id="Phobius"/>
    </source>
</evidence>
<dbReference type="PANTHER" id="PTHR11616:SF241">
    <property type="entry name" value="SODIUM- AND CHLORIDE-DEPENDENT GLYCINE TRANSPORTER 2"/>
    <property type="match status" value="1"/>
</dbReference>
<feature type="binding site" evidence="20">
    <location>
        <position position="708"/>
    </location>
    <ligand>
        <name>Na(+)</name>
        <dbReference type="ChEBI" id="CHEBI:29101"/>
        <label>1</label>
    </ligand>
</feature>
<feature type="domain" description="C2H2-type" evidence="27">
    <location>
        <begin position="42"/>
        <end position="63"/>
    </location>
</feature>
<dbReference type="GO" id="GO:0005886">
    <property type="term" value="C:plasma membrane"/>
    <property type="evidence" value="ECO:0007669"/>
    <property type="project" value="TreeGrafter"/>
</dbReference>
<organism evidence="28 29">
    <name type="scientific">Zosterops borbonicus</name>
    <dbReference type="NCBI Taxonomy" id="364589"/>
    <lineage>
        <taxon>Eukaryota</taxon>
        <taxon>Metazoa</taxon>
        <taxon>Chordata</taxon>
        <taxon>Craniata</taxon>
        <taxon>Vertebrata</taxon>
        <taxon>Euteleostomi</taxon>
        <taxon>Archelosauria</taxon>
        <taxon>Archosauria</taxon>
        <taxon>Dinosauria</taxon>
        <taxon>Saurischia</taxon>
        <taxon>Theropoda</taxon>
        <taxon>Coelurosauria</taxon>
        <taxon>Aves</taxon>
        <taxon>Neognathae</taxon>
        <taxon>Neoaves</taxon>
        <taxon>Telluraves</taxon>
        <taxon>Australaves</taxon>
        <taxon>Passeriformes</taxon>
        <taxon>Sylvioidea</taxon>
        <taxon>Zosteropidae</taxon>
        <taxon>Zosterops</taxon>
    </lineage>
</organism>
<comment type="similarity">
    <text evidence="23">Belongs to the sodium:neurotransmitter symporter (SNF) (TC 2.A.22) family.</text>
</comment>
<evidence type="ECO:0000256" key="20">
    <source>
        <dbReference type="PIRSR" id="PIRSR600175-1"/>
    </source>
</evidence>
<feature type="transmembrane region" description="Helical" evidence="26">
    <location>
        <begin position="1064"/>
        <end position="1085"/>
    </location>
</feature>
<feature type="binding site" evidence="20">
    <location>
        <position position="710"/>
    </location>
    <ligand>
        <name>Na(+)</name>
        <dbReference type="ChEBI" id="CHEBI:29101"/>
        <label>1</label>
    </ligand>
</feature>
<name>A0A8K1GDJ7_9PASS</name>
<dbReference type="GO" id="GO:0005283">
    <property type="term" value="F:amino acid:sodium symporter activity"/>
    <property type="evidence" value="ECO:0007669"/>
    <property type="project" value="TreeGrafter"/>
</dbReference>
<feature type="transmembrane region" description="Helical" evidence="26">
    <location>
        <begin position="700"/>
        <end position="717"/>
    </location>
</feature>
<dbReference type="InterPro" id="IPR025799">
    <property type="entry name" value="Arg_MeTrfase"/>
</dbReference>
<comment type="caution">
    <text evidence="28">The sequence shown here is derived from an EMBL/GenBank/DDBJ whole genome shotgun (WGS) entry which is preliminary data.</text>
</comment>
<feature type="disulfide bond" evidence="21">
    <location>
        <begin position="813"/>
        <end position="822"/>
    </location>
</feature>
<dbReference type="PROSITE" id="PS51678">
    <property type="entry name" value="SAM_MT_PRMT"/>
    <property type="match status" value="1"/>
</dbReference>
<feature type="region of interest" description="Disordered" evidence="25">
    <location>
        <begin position="528"/>
        <end position="581"/>
    </location>
</feature>
<keyword evidence="16 26" id="KW-0472">Membrane</keyword>
<dbReference type="InterPro" id="IPR055135">
    <property type="entry name" value="PRMT_dom"/>
</dbReference>
<keyword evidence="20" id="KW-0915">Sodium</keyword>
<dbReference type="InterPro" id="IPR036236">
    <property type="entry name" value="Znf_C2H2_sf"/>
</dbReference>
<dbReference type="GO" id="GO:0035242">
    <property type="term" value="F:protein-arginine omega-N asymmetric methyltransferase activity"/>
    <property type="evidence" value="ECO:0007669"/>
    <property type="project" value="UniProtKB-EC"/>
</dbReference>
<dbReference type="FunFam" id="2.70.160.11:FF:000005">
    <property type="entry name" value="protein arginine N-methyltransferase 3 isoform X2"/>
    <property type="match status" value="1"/>
</dbReference>
<keyword evidence="29" id="KW-1185">Reference proteome</keyword>
<dbReference type="PROSITE" id="PS00754">
    <property type="entry name" value="NA_NEUROTRAN_SYMP_2"/>
    <property type="match status" value="1"/>
</dbReference>
<dbReference type="InterPro" id="IPR029063">
    <property type="entry name" value="SAM-dependent_MTases_sf"/>
</dbReference>
<dbReference type="InterPro" id="IPR037272">
    <property type="entry name" value="SNS_sf"/>
</dbReference>
<feature type="compositionally biased region" description="Acidic residues" evidence="25">
    <location>
        <begin position="20"/>
        <end position="33"/>
    </location>
</feature>
<comment type="subcellular location">
    <subcellularLocation>
        <location evidence="3">Cytoplasm</location>
        <location evidence="3">Cytosol</location>
    </subcellularLocation>
    <subcellularLocation>
        <location evidence="2">Membrane</location>
        <topology evidence="2">Multi-pass membrane protein</topology>
    </subcellularLocation>
    <subcellularLocation>
        <location evidence="1">Nucleus</location>
    </subcellularLocation>
</comment>
<keyword evidence="14 26" id="KW-1133">Transmembrane helix</keyword>
<dbReference type="PROSITE" id="PS50267">
    <property type="entry name" value="NA_NEUROTRAN_SYMP_3"/>
    <property type="match status" value="1"/>
</dbReference>
<reference evidence="28" key="1">
    <citation type="submission" date="2019-04" db="EMBL/GenBank/DDBJ databases">
        <title>Genome assembly of Zosterops borbonicus 15179.</title>
        <authorList>
            <person name="Leroy T."/>
            <person name="Anselmetti Y."/>
            <person name="Tilak M.-K."/>
            <person name="Nabholz B."/>
        </authorList>
    </citation>
    <scope>NUCLEOTIDE SEQUENCE</scope>
    <source>
        <strain evidence="28">HGM_15179</strain>
        <tissue evidence="28">Muscle</tissue>
    </source>
</reference>
<accession>A0A8K1GDJ7</accession>
<evidence type="ECO:0000256" key="15">
    <source>
        <dbReference type="ARBA" id="ARBA00022990"/>
    </source>
</evidence>